<evidence type="ECO:0000256" key="1">
    <source>
        <dbReference type="ARBA" id="ARBA00004123"/>
    </source>
</evidence>
<dbReference type="GO" id="GO:0005634">
    <property type="term" value="C:nucleus"/>
    <property type="evidence" value="ECO:0007669"/>
    <property type="project" value="UniProtKB-SubCell"/>
</dbReference>
<dbReference type="InterPro" id="IPR011598">
    <property type="entry name" value="bHLH_dom"/>
</dbReference>
<dbReference type="KEGG" id="mcha:111007840"/>
<keyword evidence="3" id="KW-0238">DNA-binding</keyword>
<proteinExistence type="predicted"/>
<dbReference type="AlphaFoldDB" id="A0A6J1C4H2"/>
<evidence type="ECO:0000256" key="2">
    <source>
        <dbReference type="ARBA" id="ARBA00023015"/>
    </source>
</evidence>
<comment type="subcellular location">
    <subcellularLocation>
        <location evidence="1">Nucleus</location>
    </subcellularLocation>
</comment>
<dbReference type="GO" id="GO:0046983">
    <property type="term" value="F:protein dimerization activity"/>
    <property type="evidence" value="ECO:0007669"/>
    <property type="project" value="InterPro"/>
</dbReference>
<protein>
    <submittedName>
        <fullName evidence="8">Transcription factor bHLH117</fullName>
    </submittedName>
</protein>
<sequence length="338" mass="37440">MESSAGDDFSARVHFPAKTVCEEVWDDACFNAMFSGVSLQSFLAVNHNHPFLPSLFGGYVADAISLPDSTSLYPPASSNFVSESTASSDAFFKLPKTEPMNNVYETEETESVFVFHDSTSFPHLPDLRSLEQSSSSSLSPLMSSSFNKRARVDSGLNPLQTLEPMVRGCESFQNFLLPYQYKPLPDFTTSAAVAPAVQFPRSALARQRRQKLSDRTRCLQKLLPWDKKMDIATMLEEAYKYVKFLQAQLLALQSMPCESAISTGSNNYNSVSNSGAFGGLERLNRNQLLQVLVNSPVAQTMLCSQSFCVFSAEQLGLIQKIAEKRALLQQMSTFLPKP</sequence>
<dbReference type="SUPFAM" id="SSF47459">
    <property type="entry name" value="HLH, helix-loop-helix DNA-binding domain"/>
    <property type="match status" value="1"/>
</dbReference>
<organism evidence="7 8">
    <name type="scientific">Momordica charantia</name>
    <name type="common">Bitter gourd</name>
    <name type="synonym">Balsam pear</name>
    <dbReference type="NCBI Taxonomy" id="3673"/>
    <lineage>
        <taxon>Eukaryota</taxon>
        <taxon>Viridiplantae</taxon>
        <taxon>Streptophyta</taxon>
        <taxon>Embryophyta</taxon>
        <taxon>Tracheophyta</taxon>
        <taxon>Spermatophyta</taxon>
        <taxon>Magnoliopsida</taxon>
        <taxon>eudicotyledons</taxon>
        <taxon>Gunneridae</taxon>
        <taxon>Pentapetalae</taxon>
        <taxon>rosids</taxon>
        <taxon>fabids</taxon>
        <taxon>Cucurbitales</taxon>
        <taxon>Cucurbitaceae</taxon>
        <taxon>Momordiceae</taxon>
        <taxon>Momordica</taxon>
    </lineage>
</organism>
<dbReference type="PANTHER" id="PTHR45914:SF24">
    <property type="entry name" value="BHLH DOMAIN-CONTAINING PROTEIN"/>
    <property type="match status" value="1"/>
</dbReference>
<evidence type="ECO:0000313" key="8">
    <source>
        <dbReference type="RefSeq" id="XP_022136052.1"/>
    </source>
</evidence>
<evidence type="ECO:0000259" key="6">
    <source>
        <dbReference type="PROSITE" id="PS50888"/>
    </source>
</evidence>
<gene>
    <name evidence="8" type="primary">LOC111007840</name>
</gene>
<keyword evidence="2" id="KW-0805">Transcription regulation</keyword>
<dbReference type="GO" id="GO:0003700">
    <property type="term" value="F:DNA-binding transcription factor activity"/>
    <property type="evidence" value="ECO:0007669"/>
    <property type="project" value="InterPro"/>
</dbReference>
<keyword evidence="7" id="KW-1185">Reference proteome</keyword>
<evidence type="ECO:0000256" key="3">
    <source>
        <dbReference type="ARBA" id="ARBA00023125"/>
    </source>
</evidence>
<reference evidence="8" key="1">
    <citation type="submission" date="2025-08" db="UniProtKB">
        <authorList>
            <consortium name="RefSeq"/>
        </authorList>
    </citation>
    <scope>IDENTIFICATION</scope>
    <source>
        <strain evidence="8">OHB3-1</strain>
    </source>
</reference>
<dbReference type="InterPro" id="IPR045843">
    <property type="entry name" value="IND-like"/>
</dbReference>
<dbReference type="RefSeq" id="XP_022136052.1">
    <property type="nucleotide sequence ID" value="XM_022280360.1"/>
</dbReference>
<name>A0A6J1C4H2_MOMCH</name>
<dbReference type="Pfam" id="PF00010">
    <property type="entry name" value="HLH"/>
    <property type="match status" value="1"/>
</dbReference>
<dbReference type="PANTHER" id="PTHR45914">
    <property type="entry name" value="TRANSCRIPTION FACTOR HEC3-RELATED"/>
    <property type="match status" value="1"/>
</dbReference>
<dbReference type="PROSITE" id="PS50888">
    <property type="entry name" value="BHLH"/>
    <property type="match status" value="1"/>
</dbReference>
<keyword evidence="4" id="KW-0804">Transcription</keyword>
<evidence type="ECO:0000313" key="7">
    <source>
        <dbReference type="Proteomes" id="UP000504603"/>
    </source>
</evidence>
<dbReference type="OrthoDB" id="1610519at2759"/>
<evidence type="ECO:0000256" key="5">
    <source>
        <dbReference type="ARBA" id="ARBA00023242"/>
    </source>
</evidence>
<keyword evidence="5" id="KW-0539">Nucleus</keyword>
<dbReference type="Proteomes" id="UP000504603">
    <property type="component" value="Unplaced"/>
</dbReference>
<dbReference type="GeneID" id="111007840"/>
<dbReference type="InterPro" id="IPR036638">
    <property type="entry name" value="HLH_DNA-bd_sf"/>
</dbReference>
<dbReference type="SMART" id="SM00353">
    <property type="entry name" value="HLH"/>
    <property type="match status" value="1"/>
</dbReference>
<feature type="domain" description="BHLH" evidence="6">
    <location>
        <begin position="196"/>
        <end position="245"/>
    </location>
</feature>
<evidence type="ECO:0000256" key="4">
    <source>
        <dbReference type="ARBA" id="ARBA00023163"/>
    </source>
</evidence>
<dbReference type="Gene3D" id="4.10.280.10">
    <property type="entry name" value="Helix-loop-helix DNA-binding domain"/>
    <property type="match status" value="1"/>
</dbReference>
<dbReference type="GO" id="GO:0003677">
    <property type="term" value="F:DNA binding"/>
    <property type="evidence" value="ECO:0007669"/>
    <property type="project" value="UniProtKB-KW"/>
</dbReference>
<accession>A0A6J1C4H2</accession>